<evidence type="ECO:0000313" key="2">
    <source>
        <dbReference type="EMBL" id="OGM11655.1"/>
    </source>
</evidence>
<protein>
    <recommendedName>
        <fullName evidence="4">DUF998 domain-containing protein</fullName>
    </recommendedName>
</protein>
<name>A0A1F7XBF0_9BACT</name>
<feature type="transmembrane region" description="Helical" evidence="1">
    <location>
        <begin position="77"/>
        <end position="102"/>
    </location>
</feature>
<gene>
    <name evidence="2" type="ORF">A2Z22_02535</name>
</gene>
<keyword evidence="1" id="KW-0812">Transmembrane</keyword>
<proteinExistence type="predicted"/>
<evidence type="ECO:0000256" key="1">
    <source>
        <dbReference type="SAM" id="Phobius"/>
    </source>
</evidence>
<keyword evidence="1" id="KW-0472">Membrane</keyword>
<feature type="transmembrane region" description="Helical" evidence="1">
    <location>
        <begin position="50"/>
        <end position="71"/>
    </location>
</feature>
<evidence type="ECO:0000313" key="3">
    <source>
        <dbReference type="Proteomes" id="UP000177053"/>
    </source>
</evidence>
<reference evidence="2 3" key="1">
    <citation type="journal article" date="2016" name="Nat. Commun.">
        <title>Thousands of microbial genomes shed light on interconnected biogeochemical processes in an aquifer system.</title>
        <authorList>
            <person name="Anantharaman K."/>
            <person name="Brown C.T."/>
            <person name="Hug L.A."/>
            <person name="Sharon I."/>
            <person name="Castelle C.J."/>
            <person name="Probst A.J."/>
            <person name="Thomas B.C."/>
            <person name="Singh A."/>
            <person name="Wilkins M.J."/>
            <person name="Karaoz U."/>
            <person name="Brodie E.L."/>
            <person name="Williams K.H."/>
            <person name="Hubbard S.S."/>
            <person name="Banfield J.F."/>
        </authorList>
    </citation>
    <scope>NUCLEOTIDE SEQUENCE [LARGE SCALE GENOMIC DNA]</scope>
</reference>
<evidence type="ECO:0008006" key="4">
    <source>
        <dbReference type="Google" id="ProtNLM"/>
    </source>
</evidence>
<comment type="caution">
    <text evidence="2">The sequence shown here is derived from an EMBL/GenBank/DDBJ whole genome shotgun (WGS) entry which is preliminary data.</text>
</comment>
<dbReference type="EMBL" id="MGFS01000014">
    <property type="protein sequence ID" value="OGM11655.1"/>
    <property type="molecule type" value="Genomic_DNA"/>
</dbReference>
<feature type="transmembrane region" description="Helical" evidence="1">
    <location>
        <begin position="139"/>
        <end position="158"/>
    </location>
</feature>
<dbReference type="AlphaFoldDB" id="A0A1F7XBF0"/>
<feature type="transmembrane region" description="Helical" evidence="1">
    <location>
        <begin position="163"/>
        <end position="183"/>
    </location>
</feature>
<sequence>MSNFLNIKYNVLLIIFISWIFLIIPFLVSYKKNKYQLISQVVGNKNLGRVVTSGVISTSLLQLLFATYILIDHGVGLFSIIGVILYIIGILAFGISGFLNIYKYEKIHNLLIRIYYLLMSLGFIFVSAENYFFSNELKWLLELAIAIFLLTIPILIYIKKNVILSELVIISLSNIWALVIVYIL</sequence>
<accession>A0A1F7XBF0</accession>
<feature type="transmembrane region" description="Helical" evidence="1">
    <location>
        <begin position="12"/>
        <end position="30"/>
    </location>
</feature>
<dbReference type="Proteomes" id="UP000177053">
    <property type="component" value="Unassembled WGS sequence"/>
</dbReference>
<organism evidence="2 3">
    <name type="scientific">Candidatus Woesebacteria bacterium RBG_16_34_12</name>
    <dbReference type="NCBI Taxonomy" id="1802480"/>
    <lineage>
        <taxon>Bacteria</taxon>
        <taxon>Candidatus Woeseibacteriota</taxon>
    </lineage>
</organism>
<keyword evidence="1" id="KW-1133">Transmembrane helix</keyword>
<feature type="transmembrane region" description="Helical" evidence="1">
    <location>
        <begin position="114"/>
        <end position="133"/>
    </location>
</feature>